<accession>A0A7R8W3R1</accession>
<evidence type="ECO:0000313" key="8">
    <source>
        <dbReference type="EMBL" id="CAD7223815.1"/>
    </source>
</evidence>
<evidence type="ECO:0000256" key="6">
    <source>
        <dbReference type="HAMAP-Rule" id="MF_03040"/>
    </source>
</evidence>
<evidence type="ECO:0000256" key="2">
    <source>
        <dbReference type="ARBA" id="ARBA00022801"/>
    </source>
</evidence>
<sequence length="478" mass="54655">MKPLFLPDPREGHDIFQFLFCNLSLLQESSHGGLGRRHTVSDPSKEKDPDRPPLGPFALPKVHPATSYITGIVEFFDLRLQLLRFPLEKEKLRGLVTELHYPEVMHFMDKKTVRWKFLKSLEPPRVVHARQSHFITKTNVFAQVTVRLHTQQVLAVYDRFGRLEFGSETTAKDVLEYCVFERHLSALYGEWRLHGKIVPSWAKPKESLPRTFVIPQHARSGLPKPESLRPSGHPSSLVKFCVMLVEYSDSEGENEAPPTRLPLPSVFSPPPPPETANDDDRHGGRVRTFPHERGNWASFVFIPIPTTPAVQELREALCKRSAGVLKPCDEPLHLSLSRTVVLRHPWIQPLAEALRTRLSSVPSFDLSLDLETPSVLVNEEGTRTFVTLEATARRRPLEAVVQFVDERFGEYGLPGFYPDRRFHVSLVWCLGKQEDLCERLVQEALRHPDLDEELWIHVDHVALKAGNQLHRFPLKNTT</sequence>
<keyword evidence="1 6" id="KW-0540">Nuclease</keyword>
<dbReference type="InterPro" id="IPR032710">
    <property type="entry name" value="NTF2-like_dom_sf"/>
</dbReference>
<evidence type="ECO:0000256" key="3">
    <source>
        <dbReference type="ARBA" id="ARBA00023239"/>
    </source>
</evidence>
<reference evidence="8" key="1">
    <citation type="submission" date="2020-11" db="EMBL/GenBank/DDBJ databases">
        <authorList>
            <person name="Tran Van P."/>
        </authorList>
    </citation>
    <scope>NUCLEOTIDE SEQUENCE</scope>
</reference>
<dbReference type="Gene3D" id="3.10.450.240">
    <property type="match status" value="1"/>
</dbReference>
<feature type="region of interest" description="Disordered" evidence="7">
    <location>
        <begin position="31"/>
        <end position="57"/>
    </location>
</feature>
<evidence type="ECO:0000256" key="7">
    <source>
        <dbReference type="SAM" id="MobiDB-lite"/>
    </source>
</evidence>
<keyword evidence="3" id="KW-0456">Lyase</keyword>
<dbReference type="GO" id="GO:0005634">
    <property type="term" value="C:nucleus"/>
    <property type="evidence" value="ECO:0007669"/>
    <property type="project" value="UniProtKB-SubCell"/>
</dbReference>
<evidence type="ECO:0000256" key="4">
    <source>
        <dbReference type="ARBA" id="ARBA00023242"/>
    </source>
</evidence>
<protein>
    <recommendedName>
        <fullName evidence="6">U6 snRNA phosphodiesterase</fullName>
        <ecNumber evidence="6">3.1.4.-</ecNumber>
    </recommendedName>
</protein>
<gene>
    <name evidence="8" type="ORF">CTOB1V02_LOCUS1792</name>
</gene>
<evidence type="ECO:0000256" key="5">
    <source>
        <dbReference type="ARBA" id="ARBA00029300"/>
    </source>
</evidence>
<organism evidence="8">
    <name type="scientific">Cyprideis torosa</name>
    <dbReference type="NCBI Taxonomy" id="163714"/>
    <lineage>
        <taxon>Eukaryota</taxon>
        <taxon>Metazoa</taxon>
        <taxon>Ecdysozoa</taxon>
        <taxon>Arthropoda</taxon>
        <taxon>Crustacea</taxon>
        <taxon>Oligostraca</taxon>
        <taxon>Ostracoda</taxon>
        <taxon>Podocopa</taxon>
        <taxon>Podocopida</taxon>
        <taxon>Cytherocopina</taxon>
        <taxon>Cytheroidea</taxon>
        <taxon>Cytherideidae</taxon>
        <taxon>Cyprideis</taxon>
    </lineage>
</organism>
<feature type="region of interest" description="Disordered" evidence="7">
    <location>
        <begin position="251"/>
        <end position="284"/>
    </location>
</feature>
<dbReference type="PANTHER" id="PTHR13522:SF3">
    <property type="entry name" value="U6 SNRNA PHOSPHODIESTERASE 1"/>
    <property type="match status" value="1"/>
</dbReference>
<keyword evidence="4 6" id="KW-0539">Nucleus</keyword>
<comment type="similarity">
    <text evidence="6">Belongs to the 2H phosphoesterase superfamily. USB1 family.</text>
</comment>
<name>A0A7R8W3R1_9CRUS</name>
<feature type="compositionally biased region" description="Basic and acidic residues" evidence="7">
    <location>
        <begin position="39"/>
        <end position="51"/>
    </location>
</feature>
<keyword evidence="2 6" id="KW-0378">Hydrolase</keyword>
<dbReference type="GO" id="GO:1990838">
    <property type="term" value="F:poly(U)-specific exoribonuclease activity, producing 3' uridine cyclic phosphate ends"/>
    <property type="evidence" value="ECO:0007669"/>
    <property type="project" value="UniProtKB-UniRule"/>
</dbReference>
<dbReference type="Gene3D" id="3.90.1140.10">
    <property type="entry name" value="Cyclic phosphodiesterase"/>
    <property type="match status" value="1"/>
</dbReference>
<dbReference type="AlphaFoldDB" id="A0A7R8W3R1"/>
<dbReference type="EC" id="3.1.4.-" evidence="6"/>
<feature type="active site" description="Proton donor/acceptor" evidence="6">
    <location>
        <position position="423"/>
    </location>
</feature>
<proteinExistence type="inferred from homology"/>
<dbReference type="GO" id="GO:0034477">
    <property type="term" value="P:U6 snRNA 3'-end processing"/>
    <property type="evidence" value="ECO:0007669"/>
    <property type="project" value="UniProtKB-UniRule"/>
</dbReference>
<dbReference type="SMART" id="SM00978">
    <property type="entry name" value="Tim44"/>
    <property type="match status" value="1"/>
</dbReference>
<dbReference type="InterPro" id="IPR027521">
    <property type="entry name" value="Usb1"/>
</dbReference>
<evidence type="ECO:0000256" key="1">
    <source>
        <dbReference type="ARBA" id="ARBA00022722"/>
    </source>
</evidence>
<dbReference type="Pfam" id="PF04280">
    <property type="entry name" value="Tim44"/>
    <property type="match status" value="1"/>
</dbReference>
<dbReference type="HAMAP" id="MF_03040">
    <property type="entry name" value="USB1"/>
    <property type="match status" value="1"/>
</dbReference>
<dbReference type="SUPFAM" id="SSF54427">
    <property type="entry name" value="NTF2-like"/>
    <property type="match status" value="1"/>
</dbReference>
<comment type="catalytic activity">
    <reaction evidence="5">
        <text>a 3'-end uridylyl-uridine-RNA = a 3'-end 2',3'-cyclophospho-uridine-RNA + uridine</text>
        <dbReference type="Rhea" id="RHEA:46052"/>
        <dbReference type="Rhea" id="RHEA-COMP:17384"/>
        <dbReference type="Rhea" id="RHEA-COMP:17385"/>
        <dbReference type="ChEBI" id="CHEBI:16704"/>
        <dbReference type="ChEBI" id="CHEBI:85643"/>
        <dbReference type="ChEBI" id="CHEBI:85644"/>
    </reaction>
    <physiologicalReaction direction="left-to-right" evidence="5">
        <dbReference type="Rhea" id="RHEA:46053"/>
    </physiologicalReaction>
</comment>
<dbReference type="GO" id="GO:0016829">
    <property type="term" value="F:lyase activity"/>
    <property type="evidence" value="ECO:0007669"/>
    <property type="project" value="UniProtKB-KW"/>
</dbReference>
<dbReference type="EMBL" id="OB660259">
    <property type="protein sequence ID" value="CAD7223815.1"/>
    <property type="molecule type" value="Genomic_DNA"/>
</dbReference>
<comment type="subcellular location">
    <subcellularLocation>
        <location evidence="6">Nucleus</location>
    </subcellularLocation>
</comment>
<dbReference type="OrthoDB" id="49151at2759"/>
<dbReference type="Pfam" id="PF09749">
    <property type="entry name" value="HVSL"/>
    <property type="match status" value="1"/>
</dbReference>
<dbReference type="InterPro" id="IPR007379">
    <property type="entry name" value="Tim44-like_dom"/>
</dbReference>
<dbReference type="PANTHER" id="PTHR13522">
    <property type="entry name" value="U6 SNRNA PHOSPHODIESTERASE 1"/>
    <property type="match status" value="1"/>
</dbReference>
<comment type="function">
    <text evidence="6">Phosphodiesterase responsible for the U6 snRNA 3' end processing. Acts as an exoribonuclease (RNase) responsible for trimming the poly(U) tract of the last nucleotides in the pre-U6 snRNA molecule, leading to the formation of mature U6 snRNA.</text>
</comment>
<feature type="active site" description="Proton donor/acceptor" evidence="6">
    <location>
        <position position="333"/>
    </location>
</feature>